<evidence type="ECO:0000313" key="1">
    <source>
        <dbReference type="EMBL" id="KAL1377342.1"/>
    </source>
</evidence>
<accession>A0ABD1CMN8</accession>
<dbReference type="EMBL" id="JBEHCU010011037">
    <property type="protein sequence ID" value="KAL1377342.1"/>
    <property type="molecule type" value="Genomic_DNA"/>
</dbReference>
<organism evidence="1 2">
    <name type="scientific">Culex pipiens pipiens</name>
    <name type="common">Northern house mosquito</name>
    <dbReference type="NCBI Taxonomy" id="38569"/>
    <lineage>
        <taxon>Eukaryota</taxon>
        <taxon>Metazoa</taxon>
        <taxon>Ecdysozoa</taxon>
        <taxon>Arthropoda</taxon>
        <taxon>Hexapoda</taxon>
        <taxon>Insecta</taxon>
        <taxon>Pterygota</taxon>
        <taxon>Neoptera</taxon>
        <taxon>Endopterygota</taxon>
        <taxon>Diptera</taxon>
        <taxon>Nematocera</taxon>
        <taxon>Culicoidea</taxon>
        <taxon>Culicidae</taxon>
        <taxon>Culicinae</taxon>
        <taxon>Culicini</taxon>
        <taxon>Culex</taxon>
        <taxon>Culex</taxon>
    </lineage>
</organism>
<name>A0ABD1CMN8_CULPP</name>
<dbReference type="AlphaFoldDB" id="A0ABD1CMN8"/>
<keyword evidence="2" id="KW-1185">Reference proteome</keyword>
<gene>
    <name evidence="1" type="ORF">pipiens_004189</name>
</gene>
<dbReference type="Proteomes" id="UP001562425">
    <property type="component" value="Unassembled WGS sequence"/>
</dbReference>
<evidence type="ECO:0000313" key="2">
    <source>
        <dbReference type="Proteomes" id="UP001562425"/>
    </source>
</evidence>
<reference evidence="1 2" key="1">
    <citation type="submission" date="2024-05" db="EMBL/GenBank/DDBJ databases">
        <title>Culex pipiens pipiens assembly and annotation.</title>
        <authorList>
            <person name="Alout H."/>
            <person name="Durand T."/>
        </authorList>
    </citation>
    <scope>NUCLEOTIDE SEQUENCE [LARGE SCALE GENOMIC DNA]</scope>
    <source>
        <strain evidence="1">HA-2024</strain>
        <tissue evidence="1">Whole body</tissue>
    </source>
</reference>
<protein>
    <submittedName>
        <fullName evidence="1">Uncharacterized protein</fullName>
    </submittedName>
</protein>
<sequence>MTSTIKPKAPIGSSRVRPGQCQCTAERVCFFPSLTRVQATTQLFCEVFFLRVTGQKFGKVSTIGECDSPKLDVRLIAPHSAIQGVSSV</sequence>
<comment type="caution">
    <text evidence="1">The sequence shown here is derived from an EMBL/GenBank/DDBJ whole genome shotgun (WGS) entry which is preliminary data.</text>
</comment>
<proteinExistence type="predicted"/>